<evidence type="ECO:0000256" key="1">
    <source>
        <dbReference type="ARBA" id="ARBA00001936"/>
    </source>
</evidence>
<dbReference type="InterPro" id="IPR009260">
    <property type="entry name" value="CRISPR-ass_Csa1"/>
</dbReference>
<dbReference type="EMBL" id="CP020477">
    <property type="protein sequence ID" value="ARM74583.1"/>
    <property type="molecule type" value="Genomic_DNA"/>
</dbReference>
<dbReference type="Proteomes" id="UP000193404">
    <property type="component" value="Chromosome"/>
</dbReference>
<name>A0A1W6JWE3_9CREN</name>
<dbReference type="AlphaFoldDB" id="A0A1W6JWE3"/>
<sequence>MFFTISDVMLLSKRIKSTPRLISEELRGWNWNEPPIYPSSNTLLNVSDLTNGFCQTQRYVYLKYKGNKVEVKPGLGSVIHQTYAEAIQTLKKLIYENENIDGNRIKTLMSDIFYDFSKNMTYVETSKILWDYITDIYAAEVNKVRGKLYLTRDSMVSLVIPFYVEFPIDGSAIGLQQAIRADAFIPSIQLIAEMKTGKFRHAHELALAGYSLAYESQYEIPMDFGYLCYVNVDDGKVMNNCRLIPINDSLRTEFLEERDKALESIDKNVDPGLPKKCDNECPFLSLCKSS</sequence>
<dbReference type="OrthoDB" id="19284at2157"/>
<keyword evidence="3" id="KW-1185">Reference proteome</keyword>
<evidence type="ECO:0000313" key="3">
    <source>
        <dbReference type="Proteomes" id="UP000193404"/>
    </source>
</evidence>
<dbReference type="NCBIfam" id="TIGR01896">
    <property type="entry name" value="cas_AF1879"/>
    <property type="match status" value="1"/>
</dbReference>
<dbReference type="Pfam" id="PF06023">
    <property type="entry name" value="Csa1"/>
    <property type="match status" value="1"/>
</dbReference>
<evidence type="ECO:0000313" key="2">
    <source>
        <dbReference type="EMBL" id="ARM74583.1"/>
    </source>
</evidence>
<dbReference type="STRING" id="282676.B6F84_00095"/>
<dbReference type="InterPro" id="IPR011604">
    <property type="entry name" value="PDDEXK-like_dom_sf"/>
</dbReference>
<dbReference type="RefSeq" id="WP_148690329.1">
    <property type="nucleotide sequence ID" value="NZ_CP020477.1"/>
</dbReference>
<comment type="cofactor">
    <cofactor evidence="1">
        <name>Mn(2+)</name>
        <dbReference type="ChEBI" id="CHEBI:29035"/>
    </cofactor>
</comment>
<dbReference type="KEGG" id="aman:B6F84_00095"/>
<accession>A0A1W6JWE3</accession>
<protein>
    <submittedName>
        <fullName evidence="2">Type I-A CRISPR-associated protein Cas4/Csa1</fullName>
    </submittedName>
</protein>
<dbReference type="GeneID" id="41589272"/>
<dbReference type="PIRSF" id="PIRSF009226">
    <property type="entry name" value="UCP009226"/>
    <property type="match status" value="1"/>
</dbReference>
<organism evidence="2 3">
    <name type="scientific">Acidianus manzaensis</name>
    <dbReference type="NCBI Taxonomy" id="282676"/>
    <lineage>
        <taxon>Archaea</taxon>
        <taxon>Thermoproteota</taxon>
        <taxon>Thermoprotei</taxon>
        <taxon>Sulfolobales</taxon>
        <taxon>Sulfolobaceae</taxon>
        <taxon>Acidianus</taxon>
    </lineage>
</organism>
<dbReference type="Gene3D" id="3.90.320.10">
    <property type="match status" value="1"/>
</dbReference>
<proteinExistence type="predicted"/>
<reference evidence="2 3" key="1">
    <citation type="submission" date="2017-03" db="EMBL/GenBank/DDBJ databases">
        <title>Sulfur activation and transportation mechanism of thermophilic Archaea Acidianus manzaensis YN-25.</title>
        <authorList>
            <person name="Ma Y."/>
            <person name="Yang Y."/>
            <person name="Xia J."/>
        </authorList>
    </citation>
    <scope>NUCLEOTIDE SEQUENCE [LARGE SCALE GENOMIC DNA]</scope>
    <source>
        <strain evidence="2 3">YN-25</strain>
    </source>
</reference>
<gene>
    <name evidence="2" type="ORF">B6F84_00095</name>
</gene>